<keyword evidence="6" id="KW-0812">Transmembrane</keyword>
<proteinExistence type="inferred from homology"/>
<dbReference type="InterPro" id="IPR036396">
    <property type="entry name" value="Cyt_P450_sf"/>
</dbReference>
<keyword evidence="3 5" id="KW-0479">Metal-binding</keyword>
<dbReference type="EMBL" id="JAUTXT010000001">
    <property type="protein sequence ID" value="KAK3679793.1"/>
    <property type="molecule type" value="Genomic_DNA"/>
</dbReference>
<dbReference type="Proteomes" id="UP001274830">
    <property type="component" value="Unassembled WGS sequence"/>
</dbReference>
<gene>
    <name evidence="7" type="ORF">LTR78_000169</name>
</gene>
<dbReference type="GO" id="GO:0016705">
    <property type="term" value="F:oxidoreductase activity, acting on paired donors, with incorporation or reduction of molecular oxygen"/>
    <property type="evidence" value="ECO:0007669"/>
    <property type="project" value="InterPro"/>
</dbReference>
<dbReference type="GO" id="GO:0005506">
    <property type="term" value="F:iron ion binding"/>
    <property type="evidence" value="ECO:0007669"/>
    <property type="project" value="InterPro"/>
</dbReference>
<evidence type="ECO:0000256" key="6">
    <source>
        <dbReference type="SAM" id="Phobius"/>
    </source>
</evidence>
<name>A0AAE0WXJ4_9PEZI</name>
<protein>
    <recommendedName>
        <fullName evidence="9">Cytochrome P450</fullName>
    </recommendedName>
</protein>
<evidence type="ECO:0008006" key="9">
    <source>
        <dbReference type="Google" id="ProtNLM"/>
    </source>
</evidence>
<dbReference type="Pfam" id="PF00067">
    <property type="entry name" value="p450"/>
    <property type="match status" value="1"/>
</dbReference>
<dbReference type="PANTHER" id="PTHR47582">
    <property type="entry name" value="P450, PUTATIVE (EUROFUNG)-RELATED"/>
    <property type="match status" value="1"/>
</dbReference>
<feature type="transmembrane region" description="Helical" evidence="6">
    <location>
        <begin position="289"/>
        <end position="311"/>
    </location>
</feature>
<dbReference type="Gene3D" id="1.10.630.10">
    <property type="entry name" value="Cytochrome P450"/>
    <property type="match status" value="1"/>
</dbReference>
<dbReference type="InterPro" id="IPR001128">
    <property type="entry name" value="Cyt_P450"/>
</dbReference>
<reference evidence="7" key="1">
    <citation type="submission" date="2023-07" db="EMBL/GenBank/DDBJ databases">
        <title>Black Yeasts Isolated from many extreme environments.</title>
        <authorList>
            <person name="Coleine C."/>
            <person name="Stajich J.E."/>
            <person name="Selbmann L."/>
        </authorList>
    </citation>
    <scope>NUCLEOTIDE SEQUENCE</scope>
    <source>
        <strain evidence="7">CCFEE 5485</strain>
    </source>
</reference>
<evidence type="ECO:0000313" key="8">
    <source>
        <dbReference type="Proteomes" id="UP001274830"/>
    </source>
</evidence>
<organism evidence="7 8">
    <name type="scientific">Recurvomyces mirabilis</name>
    <dbReference type="NCBI Taxonomy" id="574656"/>
    <lineage>
        <taxon>Eukaryota</taxon>
        <taxon>Fungi</taxon>
        <taxon>Dikarya</taxon>
        <taxon>Ascomycota</taxon>
        <taxon>Pezizomycotina</taxon>
        <taxon>Dothideomycetes</taxon>
        <taxon>Dothideomycetidae</taxon>
        <taxon>Mycosphaerellales</taxon>
        <taxon>Teratosphaeriaceae</taxon>
        <taxon>Recurvomyces</taxon>
    </lineage>
</organism>
<keyword evidence="4 5" id="KW-0408">Iron</keyword>
<sequence length="703" mass="77733">MSPLLILLALLLLPAILLLTTYLLTPRLQQNEPPHLPSSFSLIGHLLAFFRHGANYLTDLDTRHNSPGIYTLPLLPWTNKTNLYIINSASWAVAMQKHHRQTLSFNIFASQAMSLLFGLDETSMTIVKNDPDAEGNILVDQHDLLFSAFTDPSIEEINTSFLTAFTAHINILATADKASEKINLWHWLRTHFSLASTTAIFGPANPLTINPSLAEDVWIVDDSLDKLLTTPFPKFLLPEFWQARQRLWEAFESYTVQHHDEQGSRIVQLYIQSAKDHGLSTAMAGRQSLGLLFAALINTGPVAFWTLSYILSDPTLLSDIRVEVERCITTDPSTNTHTLSISALRAKAPLLWSCMRETMRIAATMNINRYITQDTEIVNHTTGESFVLRKGGVVTVAANVLHFRPEIWGQDVAEFRPRRFLSQHGGGVKVDGVAGGEFEGKGKVLHDPAATFRDGNGKLHPGAFRTFGGGNNICPGRHLAANEILAIIGLFVAGFEVSMVDGSPYVGPPYEKMKVIAGVHKPAHDVEVCVRRREGCEGCLIIHTQTLCSSPESMCNIQYKPSISILGHNDKLPLLLLLSKIRRLHIPRHTRQPHHQPIQLLPHGDLTPQATRLRQSKGKIQHVILIITGFLHLVVHLLPFHNNMAGRAGAGAATGAFHFQVVGLGYVEEVVAVCYGEGGGTQVLVYEGYAAFVSWRWGNEVVV</sequence>
<evidence type="ECO:0000256" key="1">
    <source>
        <dbReference type="ARBA" id="ARBA00001971"/>
    </source>
</evidence>
<feature type="binding site" description="axial binding residue" evidence="5">
    <location>
        <position position="474"/>
    </location>
    <ligand>
        <name>heme</name>
        <dbReference type="ChEBI" id="CHEBI:30413"/>
    </ligand>
    <ligandPart>
        <name>Fe</name>
        <dbReference type="ChEBI" id="CHEBI:18248"/>
    </ligandPart>
</feature>
<keyword evidence="8" id="KW-1185">Reference proteome</keyword>
<accession>A0AAE0WXJ4</accession>
<keyword evidence="6" id="KW-1133">Transmembrane helix</keyword>
<dbReference type="AlphaFoldDB" id="A0AAE0WXJ4"/>
<dbReference type="CDD" id="cd11040">
    <property type="entry name" value="CYP7_CYP8-like"/>
    <property type="match status" value="1"/>
</dbReference>
<dbReference type="InterPro" id="IPR053007">
    <property type="entry name" value="CYP450_monoxygenase_sec-met"/>
</dbReference>
<keyword evidence="6" id="KW-0472">Membrane</keyword>
<comment type="similarity">
    <text evidence="2">Belongs to the cytochrome P450 family.</text>
</comment>
<dbReference type="GO" id="GO:0004497">
    <property type="term" value="F:monooxygenase activity"/>
    <property type="evidence" value="ECO:0007669"/>
    <property type="project" value="InterPro"/>
</dbReference>
<evidence type="ECO:0000313" key="7">
    <source>
        <dbReference type="EMBL" id="KAK3679793.1"/>
    </source>
</evidence>
<dbReference type="GO" id="GO:0020037">
    <property type="term" value="F:heme binding"/>
    <property type="evidence" value="ECO:0007669"/>
    <property type="project" value="InterPro"/>
</dbReference>
<evidence type="ECO:0000256" key="4">
    <source>
        <dbReference type="ARBA" id="ARBA00023004"/>
    </source>
</evidence>
<evidence type="ECO:0000256" key="2">
    <source>
        <dbReference type="ARBA" id="ARBA00010617"/>
    </source>
</evidence>
<comment type="cofactor">
    <cofactor evidence="1 5">
        <name>heme</name>
        <dbReference type="ChEBI" id="CHEBI:30413"/>
    </cofactor>
</comment>
<dbReference type="PRINTS" id="PR00465">
    <property type="entry name" value="EP450IV"/>
</dbReference>
<evidence type="ECO:0000256" key="5">
    <source>
        <dbReference type="PIRSR" id="PIRSR602403-1"/>
    </source>
</evidence>
<dbReference type="PANTHER" id="PTHR47582:SF1">
    <property type="entry name" value="P450, PUTATIVE (EUROFUNG)-RELATED"/>
    <property type="match status" value="1"/>
</dbReference>
<comment type="caution">
    <text evidence="7">The sequence shown here is derived from an EMBL/GenBank/DDBJ whole genome shotgun (WGS) entry which is preliminary data.</text>
</comment>
<dbReference type="InterPro" id="IPR002403">
    <property type="entry name" value="Cyt_P450_E_grp-IV"/>
</dbReference>
<evidence type="ECO:0000256" key="3">
    <source>
        <dbReference type="ARBA" id="ARBA00022723"/>
    </source>
</evidence>
<dbReference type="SUPFAM" id="SSF48264">
    <property type="entry name" value="Cytochrome P450"/>
    <property type="match status" value="1"/>
</dbReference>
<keyword evidence="5" id="KW-0349">Heme</keyword>